<comment type="catalytic activity">
    <reaction evidence="1 7">
        <text>6-phospho-D-glucono-1,5-lactone + H2O = 6-phospho-D-gluconate + H(+)</text>
        <dbReference type="Rhea" id="RHEA:12556"/>
        <dbReference type="ChEBI" id="CHEBI:15377"/>
        <dbReference type="ChEBI" id="CHEBI:15378"/>
        <dbReference type="ChEBI" id="CHEBI:57955"/>
        <dbReference type="ChEBI" id="CHEBI:58759"/>
        <dbReference type="EC" id="3.1.1.31"/>
    </reaction>
</comment>
<evidence type="ECO:0000256" key="6">
    <source>
        <dbReference type="ARBA" id="ARBA00020337"/>
    </source>
</evidence>
<dbReference type="PANTHER" id="PTHR11054:SF0">
    <property type="entry name" value="6-PHOSPHOGLUCONOLACTONASE"/>
    <property type="match status" value="1"/>
</dbReference>
<dbReference type="InterPro" id="IPR039104">
    <property type="entry name" value="6PGL"/>
</dbReference>
<dbReference type="InterPro" id="IPR037171">
    <property type="entry name" value="NagB/RpiA_transferase-like"/>
</dbReference>
<organism evidence="9">
    <name type="scientific">uncultured bacterium A1Q1_fos_160</name>
    <dbReference type="NCBI Taxonomy" id="1256550"/>
    <lineage>
        <taxon>Bacteria</taxon>
        <taxon>environmental samples</taxon>
    </lineage>
</organism>
<evidence type="ECO:0000259" key="8">
    <source>
        <dbReference type="Pfam" id="PF01182"/>
    </source>
</evidence>
<dbReference type="GO" id="GO:0005975">
    <property type="term" value="P:carbohydrate metabolic process"/>
    <property type="evidence" value="ECO:0007669"/>
    <property type="project" value="UniProtKB-UniRule"/>
</dbReference>
<accession>L7VXE3</accession>
<evidence type="ECO:0000256" key="7">
    <source>
        <dbReference type="RuleBase" id="RU365095"/>
    </source>
</evidence>
<dbReference type="Pfam" id="PF01182">
    <property type="entry name" value="Glucosamine_iso"/>
    <property type="match status" value="1"/>
</dbReference>
<gene>
    <name evidence="7" type="primary">pgl</name>
</gene>
<evidence type="ECO:0000256" key="5">
    <source>
        <dbReference type="ARBA" id="ARBA00013198"/>
    </source>
</evidence>
<dbReference type="PANTHER" id="PTHR11054">
    <property type="entry name" value="6-PHOSPHOGLUCONOLACTONASE"/>
    <property type="match status" value="1"/>
</dbReference>
<dbReference type="InterPro" id="IPR006148">
    <property type="entry name" value="Glc/Gal-6P_isomerase"/>
</dbReference>
<evidence type="ECO:0000256" key="4">
    <source>
        <dbReference type="ARBA" id="ARBA00010662"/>
    </source>
</evidence>
<dbReference type="NCBIfam" id="TIGR01198">
    <property type="entry name" value="pgl"/>
    <property type="match status" value="1"/>
</dbReference>
<dbReference type="Gene3D" id="3.40.50.1360">
    <property type="match status" value="1"/>
</dbReference>
<keyword evidence="7 9" id="KW-0378">Hydrolase</keyword>
<comment type="similarity">
    <text evidence="4 7">Belongs to the glucosamine/galactosamine-6-phosphate isomerase family. 6-phosphogluconolactonase subfamily.</text>
</comment>
<reference evidence="9" key="1">
    <citation type="submission" date="2012-09" db="EMBL/GenBank/DDBJ databases">
        <title>Metagenomic Characterization of a Microbial Community in Wastewater Detects High Levels of Antibiotic Resistance.</title>
        <authorList>
            <person name="Abrams M."/>
            <person name="Caldwell A."/>
            <person name="Vandaei E."/>
            <person name="Lee W."/>
            <person name="Perrott J."/>
            <person name="Khan S.Y."/>
            <person name="Ta J."/>
            <person name="Romero D."/>
            <person name="Nguyen V."/>
            <person name="Pourmand N."/>
            <person name="Ouverney C.C."/>
        </authorList>
    </citation>
    <scope>NUCLEOTIDE SEQUENCE</scope>
</reference>
<sequence length="247" mass="25728">MSTISVAVHPDADGVSRAVANRMAGAIVRTLADAEAAHICITGGRGGHGALAALAADEGIDWHRVHVWWSDERFVPAGDAQRNDTMAREALLNVVDLPSANVHPMPTTDDFVDVGEAAQAYAAELASYGDPCPPFCISILGMGEDGHVASLFPEHPGLRETRPAFPVTDSPKPPPVRISMSFDVINTADEVVLIASGPGKADAVGMFVNDPGPLAVPAAGVHGRELTLLVVDEAAAVHLPPGLTRYA</sequence>
<evidence type="ECO:0000256" key="3">
    <source>
        <dbReference type="ARBA" id="ARBA00004961"/>
    </source>
</evidence>
<evidence type="ECO:0000313" key="9">
    <source>
        <dbReference type="EMBL" id="AGC72096.1"/>
    </source>
</evidence>
<feature type="domain" description="Glucosamine/galactosamine-6-phosphate isomerase" evidence="8">
    <location>
        <begin position="10"/>
        <end position="225"/>
    </location>
</feature>
<protein>
    <recommendedName>
        <fullName evidence="6 7">6-phosphogluconolactonase</fullName>
        <shortName evidence="7">6PGL</shortName>
        <ecNumber evidence="5 7">3.1.1.31</ecNumber>
    </recommendedName>
</protein>
<dbReference type="CDD" id="cd01400">
    <property type="entry name" value="6PGL"/>
    <property type="match status" value="1"/>
</dbReference>
<name>L7VXE3_9BACT</name>
<dbReference type="InterPro" id="IPR005900">
    <property type="entry name" value="6-phosphogluconolactonase_DevB"/>
</dbReference>
<comment type="function">
    <text evidence="2 7">Hydrolysis of 6-phosphogluconolactone to 6-phosphogluconate.</text>
</comment>
<evidence type="ECO:0000256" key="2">
    <source>
        <dbReference type="ARBA" id="ARBA00002681"/>
    </source>
</evidence>
<dbReference type="SUPFAM" id="SSF100950">
    <property type="entry name" value="NagB/RpiA/CoA transferase-like"/>
    <property type="match status" value="1"/>
</dbReference>
<proteinExistence type="inferred from homology"/>
<dbReference type="AlphaFoldDB" id="L7VXE3"/>
<dbReference type="GO" id="GO:0017057">
    <property type="term" value="F:6-phosphogluconolactonase activity"/>
    <property type="evidence" value="ECO:0007669"/>
    <property type="project" value="UniProtKB-UniRule"/>
</dbReference>
<dbReference type="GO" id="GO:0006098">
    <property type="term" value="P:pentose-phosphate shunt"/>
    <property type="evidence" value="ECO:0007669"/>
    <property type="project" value="UniProtKB-UniPathway"/>
</dbReference>
<dbReference type="EC" id="3.1.1.31" evidence="5 7"/>
<dbReference type="UniPathway" id="UPA00115">
    <property type="reaction ID" value="UER00409"/>
</dbReference>
<dbReference type="EMBL" id="JX649892">
    <property type="protein sequence ID" value="AGC72096.1"/>
    <property type="molecule type" value="Genomic_DNA"/>
</dbReference>
<evidence type="ECO:0000256" key="1">
    <source>
        <dbReference type="ARBA" id="ARBA00000832"/>
    </source>
</evidence>
<comment type="pathway">
    <text evidence="3 7">Carbohydrate degradation; pentose phosphate pathway; D-ribulose 5-phosphate from D-glucose 6-phosphate (oxidative stage): step 2/3.</text>
</comment>